<evidence type="ECO:0008006" key="3">
    <source>
        <dbReference type="Google" id="ProtNLM"/>
    </source>
</evidence>
<dbReference type="EMBL" id="BANT01000025">
    <property type="protein sequence ID" value="GAC57840.1"/>
    <property type="molecule type" value="Genomic_DNA"/>
</dbReference>
<gene>
    <name evidence="1" type="ORF">GOHSU_25_00750</name>
</gene>
<organism evidence="1 2">
    <name type="scientific">Gordonia hirsuta DSM 44140 = NBRC 16056</name>
    <dbReference type="NCBI Taxonomy" id="1121927"/>
    <lineage>
        <taxon>Bacteria</taxon>
        <taxon>Bacillati</taxon>
        <taxon>Actinomycetota</taxon>
        <taxon>Actinomycetes</taxon>
        <taxon>Mycobacteriales</taxon>
        <taxon>Gordoniaceae</taxon>
        <taxon>Gordonia</taxon>
    </lineage>
</organism>
<reference evidence="1 2" key="1">
    <citation type="submission" date="2012-12" db="EMBL/GenBank/DDBJ databases">
        <title>Whole genome shotgun sequence of Gordonia hirsuta NBRC 16056.</title>
        <authorList>
            <person name="Isaki-Nakamura S."/>
            <person name="Hosoyama A."/>
            <person name="Tsuchikane K."/>
            <person name="Katsumata H."/>
            <person name="Baba S."/>
            <person name="Yamazaki S."/>
            <person name="Fujita N."/>
        </authorList>
    </citation>
    <scope>NUCLEOTIDE SEQUENCE [LARGE SCALE GENOMIC DNA]</scope>
    <source>
        <strain evidence="1 2">NBRC 16056</strain>
    </source>
</reference>
<evidence type="ECO:0000313" key="2">
    <source>
        <dbReference type="Proteomes" id="UP000053405"/>
    </source>
</evidence>
<comment type="caution">
    <text evidence="1">The sequence shown here is derived from an EMBL/GenBank/DDBJ whole genome shotgun (WGS) entry which is preliminary data.</text>
</comment>
<proteinExistence type="predicted"/>
<dbReference type="STRING" id="1121927.GOHSU_25_00750"/>
<accession>L7L9M1</accession>
<dbReference type="eggNOG" id="COG1017">
    <property type="taxonomic scope" value="Bacteria"/>
</dbReference>
<dbReference type="SUPFAM" id="SSF46458">
    <property type="entry name" value="Globin-like"/>
    <property type="match status" value="1"/>
</dbReference>
<dbReference type="GO" id="GO:0020037">
    <property type="term" value="F:heme binding"/>
    <property type="evidence" value="ECO:0007669"/>
    <property type="project" value="InterPro"/>
</dbReference>
<sequence>MIAVPLYYAGVTMVDIRQAVLESLARYEESHGDPTRAIYERFYRVHPEAIEELAFDTVLENRMMAGILALLADVADGSIDPGGAVYWVSDHVAWEVSETMIMGMFGAVRDTVREGLGPEWTARMDADWAGLLAALAPAMRDAVSEAGGIVSEG</sequence>
<evidence type="ECO:0000313" key="1">
    <source>
        <dbReference type="EMBL" id="GAC57840.1"/>
    </source>
</evidence>
<dbReference type="InterPro" id="IPR012292">
    <property type="entry name" value="Globin/Proto"/>
</dbReference>
<dbReference type="Gene3D" id="1.10.490.10">
    <property type="entry name" value="Globins"/>
    <property type="match status" value="1"/>
</dbReference>
<dbReference type="InterPro" id="IPR009050">
    <property type="entry name" value="Globin-like_sf"/>
</dbReference>
<keyword evidence="2" id="KW-1185">Reference proteome</keyword>
<protein>
    <recommendedName>
        <fullName evidence="3">Globin family profile domain-containing protein</fullName>
    </recommendedName>
</protein>
<name>L7L9M1_9ACTN</name>
<dbReference type="GO" id="GO:0019825">
    <property type="term" value="F:oxygen binding"/>
    <property type="evidence" value="ECO:0007669"/>
    <property type="project" value="InterPro"/>
</dbReference>
<dbReference type="AlphaFoldDB" id="L7L9M1"/>
<dbReference type="Proteomes" id="UP000053405">
    <property type="component" value="Unassembled WGS sequence"/>
</dbReference>